<sequence length="424" mass="44999">MIAHSIETIEARGELTDTVRRWEHAMNWSFGNPPADEDGVQRWWRAVCADHARLRGAWPSAPEPGMAQRTPYATFASLDGTINTGHGHLEPADLITDVTVRTSVRRNGLLTELMRIDLSEAAGRGLTLAALTASEATIYRRFGFGPATETVSARLHTGAGLALRAPQGAGRMGEIDLEAAPAIMDEVFAAFHAASRGSHARPAWSNDHATGVWSALTNSRTEAVRAAAHWDEDGSADGVVTFTYRPAPGAGPDFTVEVIEMIAAHGRAELALWHYLASIDLVGSVSVPHLNPASPLPWALADPRHLGLVGRQDLTWLRVLDVPGALRVRGWDGAGRLSIEVLDPLGLSGGVYVVDAGPDGAEVAGTEGPADVRMDVSTLGSLYFGVADPVAMATAGLIEGPARAVATLREMFATDEPAYGITCF</sequence>
<dbReference type="PANTHER" id="PTHR37817">
    <property type="entry name" value="N-ACETYLTRANSFERASE EIS"/>
    <property type="match status" value="1"/>
</dbReference>
<feature type="domain" description="Enhanced intracellular survival protein" evidence="1">
    <location>
        <begin position="322"/>
        <end position="418"/>
    </location>
</feature>
<dbReference type="Pfam" id="PF17668">
    <property type="entry name" value="Acetyltransf_17"/>
    <property type="match status" value="1"/>
</dbReference>
<dbReference type="GO" id="GO:0030649">
    <property type="term" value="P:aminoglycoside antibiotic catabolic process"/>
    <property type="evidence" value="ECO:0007669"/>
    <property type="project" value="TreeGrafter"/>
</dbReference>
<reference evidence="3 4" key="1">
    <citation type="submission" date="2018-10" db="EMBL/GenBank/DDBJ databases">
        <title>Propionibacterium australiense Genome Sequencing and Assembly.</title>
        <authorList>
            <person name="Bernier A.-M."/>
            <person name="Bernard K."/>
        </authorList>
    </citation>
    <scope>NUCLEOTIDE SEQUENCE [LARGE SCALE GENOMIC DNA]</scope>
    <source>
        <strain evidence="3 4">NML98A078</strain>
    </source>
</reference>
<keyword evidence="3" id="KW-0808">Transferase</keyword>
<dbReference type="AlphaFoldDB" id="A0A8B3FQ98"/>
<dbReference type="RefSeq" id="WP_121587809.1">
    <property type="nucleotide sequence ID" value="NZ_RCIW01000001.1"/>
</dbReference>
<proteinExistence type="predicted"/>
<evidence type="ECO:0000313" key="4">
    <source>
        <dbReference type="Proteomes" id="UP000279336"/>
    </source>
</evidence>
<feature type="domain" description="Eis-like acetyltransferase" evidence="2">
    <location>
        <begin position="212"/>
        <end position="306"/>
    </location>
</feature>
<dbReference type="InterPro" id="IPR051554">
    <property type="entry name" value="Acetyltransferase_Eis"/>
</dbReference>
<organism evidence="3 4">
    <name type="scientific">Propionibacterium australiense</name>
    <dbReference type="NCBI Taxonomy" id="119981"/>
    <lineage>
        <taxon>Bacteria</taxon>
        <taxon>Bacillati</taxon>
        <taxon>Actinomycetota</taxon>
        <taxon>Actinomycetes</taxon>
        <taxon>Propionibacteriales</taxon>
        <taxon>Propionibacteriaceae</taxon>
        <taxon>Propionibacterium</taxon>
    </lineage>
</organism>
<dbReference type="GO" id="GO:0034069">
    <property type="term" value="F:aminoglycoside N-acetyltransferase activity"/>
    <property type="evidence" value="ECO:0007669"/>
    <property type="project" value="TreeGrafter"/>
</dbReference>
<comment type="caution">
    <text evidence="3">The sequence shown here is derived from an EMBL/GenBank/DDBJ whole genome shotgun (WGS) entry which is preliminary data.</text>
</comment>
<evidence type="ECO:0000313" key="3">
    <source>
        <dbReference type="EMBL" id="RLP13009.1"/>
    </source>
</evidence>
<dbReference type="InterPro" id="IPR016181">
    <property type="entry name" value="Acyl_CoA_acyltransferase"/>
</dbReference>
<protein>
    <submittedName>
        <fullName evidence="3">GNAT family N-acetyltransferase</fullName>
    </submittedName>
</protein>
<dbReference type="Pfam" id="PF13527">
    <property type="entry name" value="Acetyltransf_9"/>
    <property type="match status" value="1"/>
</dbReference>
<dbReference type="Gene3D" id="3.40.630.30">
    <property type="match status" value="2"/>
</dbReference>
<dbReference type="InterPro" id="IPR036527">
    <property type="entry name" value="SCP2_sterol-bd_dom_sf"/>
</dbReference>
<dbReference type="InterPro" id="IPR025559">
    <property type="entry name" value="Eis_dom"/>
</dbReference>
<dbReference type="PANTHER" id="PTHR37817:SF1">
    <property type="entry name" value="N-ACETYLTRANSFERASE EIS"/>
    <property type="match status" value="1"/>
</dbReference>
<dbReference type="InterPro" id="IPR041380">
    <property type="entry name" value="Acetyltransf_17"/>
</dbReference>
<accession>A0A8B3FQ98</accession>
<dbReference type="SUPFAM" id="SSF55718">
    <property type="entry name" value="SCP-like"/>
    <property type="match status" value="1"/>
</dbReference>
<gene>
    <name evidence="3" type="ORF">D7U36_00850</name>
</gene>
<evidence type="ECO:0000259" key="2">
    <source>
        <dbReference type="Pfam" id="PF17668"/>
    </source>
</evidence>
<name>A0A8B3FQ98_9ACTN</name>
<dbReference type="SUPFAM" id="SSF55729">
    <property type="entry name" value="Acyl-CoA N-acyltransferases (Nat)"/>
    <property type="match status" value="1"/>
</dbReference>
<evidence type="ECO:0000259" key="1">
    <source>
        <dbReference type="Pfam" id="PF13530"/>
    </source>
</evidence>
<dbReference type="EMBL" id="RCIW01000001">
    <property type="protein sequence ID" value="RLP13009.1"/>
    <property type="molecule type" value="Genomic_DNA"/>
</dbReference>
<dbReference type="OrthoDB" id="8399956at2"/>
<dbReference type="Gene3D" id="3.30.1050.10">
    <property type="entry name" value="SCP2 sterol-binding domain"/>
    <property type="match status" value="1"/>
</dbReference>
<dbReference type="Proteomes" id="UP000279336">
    <property type="component" value="Unassembled WGS sequence"/>
</dbReference>
<dbReference type="Pfam" id="PF13530">
    <property type="entry name" value="SCP2_2"/>
    <property type="match status" value="1"/>
</dbReference>